<accession>A0AAV9J1J3</accession>
<dbReference type="PANTHER" id="PTHR35320">
    <property type="entry name" value="ATP-DEPENDENT CLP PROTEASE ATP-BINDING SUBUNIT"/>
    <property type="match status" value="1"/>
</dbReference>
<comment type="caution">
    <text evidence="1">The sequence shown here is derived from an EMBL/GenBank/DDBJ whole genome shotgun (WGS) entry which is preliminary data.</text>
</comment>
<proteinExistence type="predicted"/>
<dbReference type="AlphaFoldDB" id="A0AAV9J1J3"/>
<evidence type="ECO:0000313" key="2">
    <source>
        <dbReference type="Proteomes" id="UP001301350"/>
    </source>
</evidence>
<organism evidence="1 2">
    <name type="scientific">Cyanidium caldarium</name>
    <name type="common">Red alga</name>
    <dbReference type="NCBI Taxonomy" id="2771"/>
    <lineage>
        <taxon>Eukaryota</taxon>
        <taxon>Rhodophyta</taxon>
        <taxon>Bangiophyceae</taxon>
        <taxon>Cyanidiales</taxon>
        <taxon>Cyanidiaceae</taxon>
        <taxon>Cyanidium</taxon>
    </lineage>
</organism>
<sequence length="259" mass="28441">MAFVGEWGVGRVLTSGVDGRSTSGHKSEWLSVVERDPSGRSISTRSPRRLRASQAGDRQVRLRVLDGGTLKIGAYPAFAYNPERRARPTFGEVRVEAVNPAPSAARWWLRFPAEQIHIPPVAAYFLPLSLLCIEVRPRELQGTFNPADGAAELDLDATFQAVLLQRWVFASVSVRTHLSTAATQCDCGRHQSRATGQRLTTAAPRQYRGTLAGLACVPRTGQRFTDAFLALPHIALARFPVELTLMEAVSRNRIAPDSK</sequence>
<evidence type="ECO:0000313" key="1">
    <source>
        <dbReference type="EMBL" id="KAK4538364.1"/>
    </source>
</evidence>
<dbReference type="Proteomes" id="UP001301350">
    <property type="component" value="Unassembled WGS sequence"/>
</dbReference>
<protein>
    <submittedName>
        <fullName evidence="1">Uncharacterized protein</fullName>
    </submittedName>
</protein>
<dbReference type="EMBL" id="JANCYW010000017">
    <property type="protein sequence ID" value="KAK4538364.1"/>
    <property type="molecule type" value="Genomic_DNA"/>
</dbReference>
<keyword evidence="2" id="KW-1185">Reference proteome</keyword>
<gene>
    <name evidence="1" type="ORF">CDCA_CDCA17G4389</name>
</gene>
<dbReference type="PANTHER" id="PTHR35320:SF1">
    <property type="entry name" value="ATP-DEPENDENT CLP PROTEASE ATP-BINDING SUBUNIT"/>
    <property type="match status" value="1"/>
</dbReference>
<reference evidence="1 2" key="1">
    <citation type="submission" date="2022-07" db="EMBL/GenBank/DDBJ databases">
        <title>Genome-wide signatures of adaptation to extreme environments.</title>
        <authorList>
            <person name="Cho C.H."/>
            <person name="Yoon H.S."/>
        </authorList>
    </citation>
    <scope>NUCLEOTIDE SEQUENCE [LARGE SCALE GENOMIC DNA]</scope>
    <source>
        <strain evidence="1 2">DBV 063 E5</strain>
    </source>
</reference>
<name>A0AAV9J1J3_CYACA</name>